<evidence type="ECO:0000256" key="4">
    <source>
        <dbReference type="ARBA" id="ARBA00023242"/>
    </source>
</evidence>
<feature type="repeat" description="WD" evidence="5">
    <location>
        <begin position="335"/>
        <end position="375"/>
    </location>
</feature>
<dbReference type="GeneID" id="19011436"/>
<protein>
    <recommendedName>
        <fullName evidence="7">NLE domain-containing protein</fullName>
    </recommendedName>
</protein>
<feature type="repeat" description="WD" evidence="5">
    <location>
        <begin position="251"/>
        <end position="299"/>
    </location>
</feature>
<reference evidence="8 9" key="1">
    <citation type="submission" date="2011-10" db="EMBL/GenBank/DDBJ databases">
        <authorList>
            <person name="Genoscope - CEA"/>
        </authorList>
    </citation>
    <scope>NUCLEOTIDE SEQUENCE [LARGE SCALE GENOMIC DNA]</scope>
    <source>
        <strain evidence="8 9">RCC 1105</strain>
    </source>
</reference>
<dbReference type="InterPro" id="IPR020472">
    <property type="entry name" value="WD40_PAC1"/>
</dbReference>
<feature type="region of interest" description="Disordered" evidence="6">
    <location>
        <begin position="297"/>
        <end position="331"/>
    </location>
</feature>
<evidence type="ECO:0000259" key="7">
    <source>
        <dbReference type="Pfam" id="PF08154"/>
    </source>
</evidence>
<evidence type="ECO:0000256" key="3">
    <source>
        <dbReference type="ARBA" id="ARBA00022737"/>
    </source>
</evidence>
<dbReference type="OrthoDB" id="10251381at2759"/>
<feature type="domain" description="NLE" evidence="7">
    <location>
        <begin position="44"/>
        <end position="117"/>
    </location>
</feature>
<dbReference type="PRINTS" id="PR00320">
    <property type="entry name" value="GPROTEINBRPT"/>
</dbReference>
<dbReference type="Pfam" id="PF00400">
    <property type="entry name" value="WD40"/>
    <property type="match status" value="3"/>
</dbReference>
<comment type="subcellular location">
    <subcellularLocation>
        <location evidence="1">Nucleus</location>
    </subcellularLocation>
</comment>
<dbReference type="Pfam" id="PF08154">
    <property type="entry name" value="NLE"/>
    <property type="match status" value="1"/>
</dbReference>
<name>K8EPU0_9CHLO</name>
<dbReference type="InterPro" id="IPR036322">
    <property type="entry name" value="WD40_repeat_dom_sf"/>
</dbReference>
<dbReference type="STRING" id="41875.K8EPU0"/>
<keyword evidence="3" id="KW-0677">Repeat</keyword>
<gene>
    <name evidence="8" type="ordered locus">Bathy15g01270</name>
</gene>
<dbReference type="SUPFAM" id="SSF50978">
    <property type="entry name" value="WD40 repeat-like"/>
    <property type="match status" value="1"/>
</dbReference>
<evidence type="ECO:0000256" key="6">
    <source>
        <dbReference type="SAM" id="MobiDB-lite"/>
    </source>
</evidence>
<proteinExistence type="predicted"/>
<dbReference type="PANTHER" id="PTHR19855:SF11">
    <property type="entry name" value="RIBOSOME BIOGENESIS PROTEIN WDR12"/>
    <property type="match status" value="1"/>
</dbReference>
<dbReference type="Proteomes" id="UP000198341">
    <property type="component" value="Chromosome 15"/>
</dbReference>
<accession>K8EPU0</accession>
<dbReference type="GO" id="GO:0005634">
    <property type="term" value="C:nucleus"/>
    <property type="evidence" value="ECO:0007669"/>
    <property type="project" value="UniProtKB-SubCell"/>
</dbReference>
<dbReference type="RefSeq" id="XP_007508848.1">
    <property type="nucleotide sequence ID" value="XM_007508786.1"/>
</dbReference>
<dbReference type="InterPro" id="IPR012972">
    <property type="entry name" value="NLE"/>
</dbReference>
<dbReference type="PROSITE" id="PS50082">
    <property type="entry name" value="WD_REPEATS_2"/>
    <property type="match status" value="2"/>
</dbReference>
<evidence type="ECO:0000313" key="8">
    <source>
        <dbReference type="EMBL" id="CCO19934.1"/>
    </source>
</evidence>
<evidence type="ECO:0000256" key="2">
    <source>
        <dbReference type="ARBA" id="ARBA00022574"/>
    </source>
</evidence>
<dbReference type="SMART" id="SM00320">
    <property type="entry name" value="WD40"/>
    <property type="match status" value="5"/>
</dbReference>
<dbReference type="eggNOG" id="KOG0313">
    <property type="taxonomic scope" value="Eukaryota"/>
</dbReference>
<keyword evidence="9" id="KW-1185">Reference proteome</keyword>
<dbReference type="InterPro" id="IPR015943">
    <property type="entry name" value="WD40/YVTN_repeat-like_dom_sf"/>
</dbReference>
<keyword evidence="4" id="KW-0539">Nucleus</keyword>
<organism evidence="8 9">
    <name type="scientific">Bathycoccus prasinos</name>
    <dbReference type="NCBI Taxonomy" id="41875"/>
    <lineage>
        <taxon>Eukaryota</taxon>
        <taxon>Viridiplantae</taxon>
        <taxon>Chlorophyta</taxon>
        <taxon>Mamiellophyceae</taxon>
        <taxon>Mamiellales</taxon>
        <taxon>Bathycoccaceae</taxon>
        <taxon>Bathycoccus</taxon>
    </lineage>
</organism>
<dbReference type="AlphaFoldDB" id="K8EPU0"/>
<evidence type="ECO:0000256" key="5">
    <source>
        <dbReference type="PROSITE-ProRule" id="PRU00221"/>
    </source>
</evidence>
<dbReference type="InterPro" id="IPR001680">
    <property type="entry name" value="WD40_rpt"/>
</dbReference>
<feature type="region of interest" description="Disordered" evidence="6">
    <location>
        <begin position="1"/>
        <end position="35"/>
    </location>
</feature>
<dbReference type="EMBL" id="FO082264">
    <property type="protein sequence ID" value="CCO19934.1"/>
    <property type="molecule type" value="Genomic_DNA"/>
</dbReference>
<evidence type="ECO:0000313" key="9">
    <source>
        <dbReference type="Proteomes" id="UP000198341"/>
    </source>
</evidence>
<feature type="compositionally biased region" description="Basic and acidic residues" evidence="6">
    <location>
        <begin position="316"/>
        <end position="325"/>
    </location>
</feature>
<dbReference type="Gene3D" id="2.130.10.10">
    <property type="entry name" value="YVTN repeat-like/Quinoprotein amine dehydrogenase"/>
    <property type="match status" value="1"/>
</dbReference>
<dbReference type="PANTHER" id="PTHR19855">
    <property type="entry name" value="WD40 REPEAT PROTEIN 12, 37"/>
    <property type="match status" value="1"/>
</dbReference>
<dbReference type="KEGG" id="bpg:Bathy15g01270"/>
<sequence>MLLLSGKKNKSATQKNERTNAQRKKVTRMMTSSSSGLENEVQITATFVTKTITNPKFIVSPSPITVPGKLTRYGLSEVVNHLLSLSAASEEENENETKSIPFDFYIDNCLLRTSLAKMAKKLSKSAEQTLVIEYVPAQMPPEEQKADAKRDWISSVCGSWSKAMVAGCYDGAVYAHDSKGVEIERLMGHEGSVTCVTLAPPREGSGCLVIAGGMDCTARVFRLDENGRRRKSDDEDEKTRSGGGVIRHKVFRGHDMQVNCVATTTTRLDDENSVRLFCTGSDDSTVKLWNLDGGMDSYADEEEGKEEVEGNNNNKRKLDEDKTRNEQSGSAMLTLEGHTERVTGCVFENPRSLWTCSWDRSIRNWDVETGEMRESFVGTDVSARTCLAVRKRTDDLDITGTETMCVIAHGGTDNIVRIWDPREGNASEGTTLLRGHQVRIRICFMISFLLLSSFFDTTFRAPVMIK</sequence>
<evidence type="ECO:0000256" key="1">
    <source>
        <dbReference type="ARBA" id="ARBA00004123"/>
    </source>
</evidence>
<keyword evidence="2 5" id="KW-0853">WD repeat</keyword>